<sequence length="76" mass="8415">MESDTQYVSRQSELIRAQVGDLATEHQVATKLFEVDVESKVWRAFGFVDAALSDPTSFSNSTGLHGDCPCPLKRLK</sequence>
<accession>A0A656Z263</accession>
<gene>
    <name evidence="1" type="ORF">AB664_19850</name>
</gene>
<protein>
    <submittedName>
        <fullName evidence="1">Uncharacterized protein</fullName>
    </submittedName>
</protein>
<organism evidence="1">
    <name type="scientific">Brucella anthropi</name>
    <name type="common">Ochrobactrum anthropi</name>
    <dbReference type="NCBI Taxonomy" id="529"/>
    <lineage>
        <taxon>Bacteria</taxon>
        <taxon>Pseudomonadati</taxon>
        <taxon>Pseudomonadota</taxon>
        <taxon>Alphaproteobacteria</taxon>
        <taxon>Hyphomicrobiales</taxon>
        <taxon>Brucellaceae</taxon>
        <taxon>Brucella/Ochrobactrum group</taxon>
        <taxon>Brucella</taxon>
    </lineage>
</organism>
<dbReference type="EMBL" id="LUAY01007767">
    <property type="protein sequence ID" value="KYB44759.1"/>
    <property type="molecule type" value="Genomic_DNA"/>
</dbReference>
<proteinExistence type="predicted"/>
<evidence type="ECO:0000313" key="1">
    <source>
        <dbReference type="EMBL" id="KYB44759.1"/>
    </source>
</evidence>
<comment type="caution">
    <text evidence="1">The sequence shown here is derived from an EMBL/GenBank/DDBJ whole genome shotgun (WGS) entry which is preliminary data.</text>
</comment>
<reference evidence="1" key="1">
    <citation type="submission" date="2016-02" db="EMBL/GenBank/DDBJ databases">
        <title>Genomic sequences of Ochrobactrum anthropi.</title>
        <authorList>
            <person name="Chudasama K.S."/>
            <person name="Thaker V.S."/>
        </authorList>
    </citation>
    <scope>NUCLEOTIDE SEQUENCE [LARGE SCALE GENOMIC DNA]</scope>
    <source>
        <strain evidence="1">SUBG007</strain>
    </source>
</reference>
<name>A0A656Z263_BRUAN</name>
<dbReference type="AlphaFoldDB" id="A0A656Z263"/>